<evidence type="ECO:0000313" key="10">
    <source>
        <dbReference type="EMBL" id="MFD1481194.1"/>
    </source>
</evidence>
<evidence type="ECO:0000256" key="2">
    <source>
        <dbReference type="ARBA" id="ARBA00022840"/>
    </source>
</evidence>
<dbReference type="InterPro" id="IPR025944">
    <property type="entry name" value="Sigma_54_int_dom_CS"/>
</dbReference>
<dbReference type="PROSITE" id="PS50045">
    <property type="entry name" value="SIGMA54_INTERACT_4"/>
    <property type="match status" value="1"/>
</dbReference>
<dbReference type="Proteomes" id="UP001597302">
    <property type="component" value="Unassembled WGS sequence"/>
</dbReference>
<keyword evidence="3" id="KW-0805">Transcription regulation</keyword>
<evidence type="ECO:0000256" key="3">
    <source>
        <dbReference type="ARBA" id="ARBA00023015"/>
    </source>
</evidence>
<dbReference type="PROSITE" id="PS50113">
    <property type="entry name" value="PAC"/>
    <property type="match status" value="1"/>
</dbReference>
<feature type="domain" description="PAC" evidence="9">
    <location>
        <begin position="223"/>
        <end position="275"/>
    </location>
</feature>
<feature type="domain" description="Sigma-54 factor interaction" evidence="7">
    <location>
        <begin position="307"/>
        <end position="536"/>
    </location>
</feature>
<dbReference type="SUPFAM" id="SSF55785">
    <property type="entry name" value="PYP-like sensor domain (PAS domain)"/>
    <property type="match status" value="1"/>
</dbReference>
<dbReference type="InterPro" id="IPR002078">
    <property type="entry name" value="Sigma_54_int"/>
</dbReference>
<evidence type="ECO:0000313" key="11">
    <source>
        <dbReference type="Proteomes" id="UP001597302"/>
    </source>
</evidence>
<evidence type="ECO:0000256" key="4">
    <source>
        <dbReference type="ARBA" id="ARBA00023125"/>
    </source>
</evidence>
<keyword evidence="11" id="KW-1185">Reference proteome</keyword>
<dbReference type="InterPro" id="IPR000014">
    <property type="entry name" value="PAS"/>
</dbReference>
<dbReference type="NCBIfam" id="TIGR00229">
    <property type="entry name" value="sensory_box"/>
    <property type="match status" value="1"/>
</dbReference>
<dbReference type="Gene3D" id="3.30.450.20">
    <property type="entry name" value="PAS domain"/>
    <property type="match status" value="1"/>
</dbReference>
<accession>A0ABW4DTZ3</accession>
<comment type="caution">
    <text evidence="10">The sequence shown here is derived from an EMBL/GenBank/DDBJ whole genome shotgun (WGS) entry which is preliminary data.</text>
</comment>
<proteinExistence type="predicted"/>
<dbReference type="InterPro" id="IPR003593">
    <property type="entry name" value="AAA+_ATPase"/>
</dbReference>
<dbReference type="Pfam" id="PF00989">
    <property type="entry name" value="PAS"/>
    <property type="match status" value="1"/>
</dbReference>
<reference evidence="11" key="1">
    <citation type="journal article" date="2019" name="Int. J. Syst. Evol. Microbiol.">
        <title>The Global Catalogue of Microorganisms (GCM) 10K type strain sequencing project: providing services to taxonomists for standard genome sequencing and annotation.</title>
        <authorList>
            <consortium name="The Broad Institute Genomics Platform"/>
            <consortium name="The Broad Institute Genome Sequencing Center for Infectious Disease"/>
            <person name="Wu L."/>
            <person name="Ma J."/>
        </authorList>
    </citation>
    <scope>NUCLEOTIDE SEQUENCE [LARGE SCALE GENOMIC DNA]</scope>
    <source>
        <strain evidence="11">CCM 8875</strain>
    </source>
</reference>
<dbReference type="PROSITE" id="PS50112">
    <property type="entry name" value="PAS"/>
    <property type="match status" value="1"/>
</dbReference>
<keyword evidence="4" id="KW-0238">DNA-binding</keyword>
<dbReference type="Pfam" id="PF00158">
    <property type="entry name" value="Sigma54_activat"/>
    <property type="match status" value="1"/>
</dbReference>
<dbReference type="Gene3D" id="1.10.8.60">
    <property type="match status" value="1"/>
</dbReference>
<dbReference type="PANTHER" id="PTHR32071:SF117">
    <property type="entry name" value="PTS-DEPENDENT DIHYDROXYACETONE KINASE OPERON REGULATORY PROTEIN-RELATED"/>
    <property type="match status" value="1"/>
</dbReference>
<organism evidence="10 11">
    <name type="scientific">Paracoccus nototheniae</name>
    <dbReference type="NCBI Taxonomy" id="2489002"/>
    <lineage>
        <taxon>Bacteria</taxon>
        <taxon>Pseudomonadati</taxon>
        <taxon>Pseudomonadota</taxon>
        <taxon>Alphaproteobacteria</taxon>
        <taxon>Rhodobacterales</taxon>
        <taxon>Paracoccaceae</taxon>
        <taxon>Paracoccus</taxon>
    </lineage>
</organism>
<dbReference type="CDD" id="cd00009">
    <property type="entry name" value="AAA"/>
    <property type="match status" value="1"/>
</dbReference>
<dbReference type="InterPro" id="IPR027417">
    <property type="entry name" value="P-loop_NTPase"/>
</dbReference>
<dbReference type="InterPro" id="IPR058031">
    <property type="entry name" value="AAA_lid_NorR"/>
</dbReference>
<feature type="domain" description="PAS" evidence="8">
    <location>
        <begin position="145"/>
        <end position="197"/>
    </location>
</feature>
<keyword evidence="1" id="KW-0547">Nucleotide-binding</keyword>
<dbReference type="EMBL" id="JBHTOQ010000018">
    <property type="protein sequence ID" value="MFD1481194.1"/>
    <property type="molecule type" value="Genomic_DNA"/>
</dbReference>
<dbReference type="InterPro" id="IPR000700">
    <property type="entry name" value="PAS-assoc_C"/>
</dbReference>
<evidence type="ECO:0000259" key="8">
    <source>
        <dbReference type="PROSITE" id="PS50112"/>
    </source>
</evidence>
<dbReference type="SMART" id="SM00382">
    <property type="entry name" value="AAA"/>
    <property type="match status" value="1"/>
</dbReference>
<dbReference type="SUPFAM" id="SSF52540">
    <property type="entry name" value="P-loop containing nucleoside triphosphate hydrolases"/>
    <property type="match status" value="1"/>
</dbReference>
<dbReference type="Gene3D" id="3.40.50.300">
    <property type="entry name" value="P-loop containing nucleotide triphosphate hydrolases"/>
    <property type="match status" value="1"/>
</dbReference>
<evidence type="ECO:0000259" key="9">
    <source>
        <dbReference type="PROSITE" id="PS50113"/>
    </source>
</evidence>
<gene>
    <name evidence="10" type="ORF">ACFQ5P_07800</name>
</gene>
<evidence type="ECO:0000256" key="1">
    <source>
        <dbReference type="ARBA" id="ARBA00022741"/>
    </source>
</evidence>
<dbReference type="Pfam" id="PF13188">
    <property type="entry name" value="PAS_8"/>
    <property type="match status" value="1"/>
</dbReference>
<dbReference type="PROSITE" id="PS00688">
    <property type="entry name" value="SIGMA54_INTERACT_3"/>
    <property type="match status" value="1"/>
</dbReference>
<evidence type="ECO:0000259" key="7">
    <source>
        <dbReference type="PROSITE" id="PS50045"/>
    </source>
</evidence>
<keyword evidence="5" id="KW-0804">Transcription</keyword>
<dbReference type="InterPro" id="IPR013767">
    <property type="entry name" value="PAS_fold"/>
</dbReference>
<protein>
    <submittedName>
        <fullName evidence="10">Sigma 54-interacting transcriptional regulator</fullName>
    </submittedName>
</protein>
<feature type="coiled-coil region" evidence="6">
    <location>
        <begin position="266"/>
        <end position="297"/>
    </location>
</feature>
<keyword evidence="6" id="KW-0175">Coiled coil</keyword>
<dbReference type="SMART" id="SM00091">
    <property type="entry name" value="PAS"/>
    <property type="match status" value="2"/>
</dbReference>
<dbReference type="RefSeq" id="WP_379106581.1">
    <property type="nucleotide sequence ID" value="NZ_CBCSAJ010000002.1"/>
</dbReference>
<dbReference type="CDD" id="cd00130">
    <property type="entry name" value="PAS"/>
    <property type="match status" value="1"/>
</dbReference>
<sequence length="626" mass="69212">MREQIPSTDSPLDSLPLAALVLDTGRDRIAWANEAAIRLLALPDPVTIRFSSLLGAALPKLVVFADEVAHRGQAWSRDIALSDCHGRPLQLELRARPLAGRPDQLLLTLLDLTELELRAEATEAAQTFRSGLMEWKRAQTFFAELERQNQLILNAAGEGIYGVNAEGKTTFLNRAAQEMLGWTAADLLGRDIHSVIHHHHLNGDFYPAHDCPIYRSFRFEQIHRIENEVFWRKDGRPIRVEYVSTPIYDHKVLAGAVVIFRDITERYEAERRLHEALEQVDALRDRLEQENAYLQEAITSERAHHDIIGGSGATRQVLTRIALVAPTDAPVMITGEAGTGKALVATAIHKDSPRHRRPLITFKCSAHAPDAIEAELFGQMRSHQLGTQRDRPGKLELAHGGTLFLDDLAEMPPELQGRLLHALQTAQVTRLGDLRARPLDIRIITALTRPPEVEIDAGRLRDDLALFLNVFPIQCRPLRDRPDDIPALADHLLRLACKRMNRPCPVIPTRAMTRLLAYDWPGNVRELGNVIERAVILSTGHSKLVLDMGDEALARPTVGRAVLTDAEVQAIARANLLNAMREAGGKVSGAGGAAGLLGVPATTLYSRLAKLGLHEAEWAGPANPRS</sequence>
<keyword evidence="2" id="KW-0067">ATP-binding</keyword>
<evidence type="ECO:0000256" key="5">
    <source>
        <dbReference type="ARBA" id="ARBA00023163"/>
    </source>
</evidence>
<name>A0ABW4DTZ3_9RHOB</name>
<evidence type="ECO:0000256" key="6">
    <source>
        <dbReference type="SAM" id="Coils"/>
    </source>
</evidence>
<dbReference type="Pfam" id="PF25601">
    <property type="entry name" value="AAA_lid_14"/>
    <property type="match status" value="1"/>
</dbReference>
<dbReference type="InterPro" id="IPR035965">
    <property type="entry name" value="PAS-like_dom_sf"/>
</dbReference>
<dbReference type="PANTHER" id="PTHR32071">
    <property type="entry name" value="TRANSCRIPTIONAL REGULATORY PROTEIN"/>
    <property type="match status" value="1"/>
</dbReference>